<dbReference type="AlphaFoldDB" id="A0A812X496"/>
<dbReference type="EMBL" id="CAJNIZ010045327">
    <property type="protein sequence ID" value="CAE7716788.1"/>
    <property type="molecule type" value="Genomic_DNA"/>
</dbReference>
<dbReference type="OrthoDB" id="427716at2759"/>
<accession>A0A812X496</accession>
<name>A0A812X496_SYMPI</name>
<dbReference type="InterPro" id="IPR000073">
    <property type="entry name" value="AB_hydrolase_1"/>
</dbReference>
<dbReference type="InterPro" id="IPR029058">
    <property type="entry name" value="AB_hydrolase_fold"/>
</dbReference>
<feature type="domain" description="AB hydrolase-1" evidence="1">
    <location>
        <begin position="87"/>
        <end position="178"/>
    </location>
</feature>
<protein>
    <submittedName>
        <fullName evidence="2">PpsA protein</fullName>
    </submittedName>
</protein>
<dbReference type="Gene3D" id="3.40.50.1820">
    <property type="entry name" value="alpha/beta hydrolase"/>
    <property type="match status" value="1"/>
</dbReference>
<evidence type="ECO:0000313" key="2">
    <source>
        <dbReference type="EMBL" id="CAE7716788.1"/>
    </source>
</evidence>
<reference evidence="2" key="1">
    <citation type="submission" date="2021-02" db="EMBL/GenBank/DDBJ databases">
        <authorList>
            <person name="Dougan E. K."/>
            <person name="Rhodes N."/>
            <person name="Thang M."/>
            <person name="Chan C."/>
        </authorList>
    </citation>
    <scope>NUCLEOTIDE SEQUENCE</scope>
</reference>
<evidence type="ECO:0000259" key="1">
    <source>
        <dbReference type="Pfam" id="PF00561"/>
    </source>
</evidence>
<dbReference type="Proteomes" id="UP000649617">
    <property type="component" value="Unassembled WGS sequence"/>
</dbReference>
<evidence type="ECO:0000313" key="3">
    <source>
        <dbReference type="Proteomes" id="UP000649617"/>
    </source>
</evidence>
<sequence length="322" mass="35345">MQAWPSLSRRFSTQPLFMARLAPLLGRKSSRWWQQLERRSTSLPQKGQVGMSKIENLELSWEMLGPEVGPIEAVVTPRGQLSREAARPLAAALALHGKRVLLWDRRSTGNSSAWAPLDAESIPEQEVQDLARLLDILQAQSAERSPICLIGLSSGARLSAMFAARHPLSVSRLILLPTGDFYSVATLLAQAYYSDCADAAETGGMEAVAEAHGSHFQMLAKGSVRARDELLAADLMEFVSAMRQSQAFLERFQGEHLLGLHSFEVATLQVPVLVLHHGFEDDRLHALEDATALAEQLPDGHLVVEPDLAQFKKAAADFMHAV</sequence>
<proteinExistence type="predicted"/>
<dbReference type="Pfam" id="PF00561">
    <property type="entry name" value="Abhydrolase_1"/>
    <property type="match status" value="1"/>
</dbReference>
<dbReference type="SUPFAM" id="SSF53474">
    <property type="entry name" value="alpha/beta-Hydrolases"/>
    <property type="match status" value="1"/>
</dbReference>
<gene>
    <name evidence="2" type="primary">ppsA</name>
    <name evidence="2" type="ORF">SPIL2461_LOCUS20378</name>
</gene>
<comment type="caution">
    <text evidence="2">The sequence shown here is derived from an EMBL/GenBank/DDBJ whole genome shotgun (WGS) entry which is preliminary data.</text>
</comment>
<keyword evidence="3" id="KW-1185">Reference proteome</keyword>
<organism evidence="2 3">
    <name type="scientific">Symbiodinium pilosum</name>
    <name type="common">Dinoflagellate</name>
    <dbReference type="NCBI Taxonomy" id="2952"/>
    <lineage>
        <taxon>Eukaryota</taxon>
        <taxon>Sar</taxon>
        <taxon>Alveolata</taxon>
        <taxon>Dinophyceae</taxon>
        <taxon>Suessiales</taxon>
        <taxon>Symbiodiniaceae</taxon>
        <taxon>Symbiodinium</taxon>
    </lineage>
</organism>